<keyword evidence="4" id="KW-0276">Fatty acid metabolism</keyword>
<evidence type="ECO:0000313" key="16">
    <source>
        <dbReference type="EMBL" id="KAG5672627.1"/>
    </source>
</evidence>
<evidence type="ECO:0000256" key="4">
    <source>
        <dbReference type="ARBA" id="ARBA00022832"/>
    </source>
</evidence>
<comment type="subcellular location">
    <subcellularLocation>
        <location evidence="1">Mitochondrion</location>
    </subcellularLocation>
</comment>
<evidence type="ECO:0000256" key="12">
    <source>
        <dbReference type="ARBA" id="ARBA00041058"/>
    </source>
</evidence>
<proteinExistence type="inferred from homology"/>
<dbReference type="InterPro" id="IPR020843">
    <property type="entry name" value="ER"/>
</dbReference>
<name>A0A9J6BT20_POLVA</name>
<dbReference type="InterPro" id="IPR036291">
    <property type="entry name" value="NAD(P)-bd_dom_sf"/>
</dbReference>
<accession>A0A9J6BT20</accession>
<evidence type="ECO:0000256" key="3">
    <source>
        <dbReference type="ARBA" id="ARBA00022516"/>
    </source>
</evidence>
<dbReference type="SMART" id="SM00829">
    <property type="entry name" value="PKS_ER"/>
    <property type="match status" value="1"/>
</dbReference>
<evidence type="ECO:0000256" key="11">
    <source>
        <dbReference type="ARBA" id="ARBA00038963"/>
    </source>
</evidence>
<protein>
    <recommendedName>
        <fullName evidence="12">Enoyl-[acyl-carrier-protein] reductase, mitochondrial</fullName>
        <ecNumber evidence="11">1.3.1.104</ecNumber>
    </recommendedName>
    <alternativeName>
        <fullName evidence="13">2-enoyl thioester reductase</fullName>
    </alternativeName>
</protein>
<dbReference type="SUPFAM" id="SSF51735">
    <property type="entry name" value="NAD(P)-binding Rossmann-fold domains"/>
    <property type="match status" value="1"/>
</dbReference>
<evidence type="ECO:0000256" key="5">
    <source>
        <dbReference type="ARBA" id="ARBA00022857"/>
    </source>
</evidence>
<sequence>MLILRRRMSCLASVLRYSDYGEPANVIKMCKEQLEAPKDDNLLVKIVYAPINPADINTIQGKYPVKPEFPAVGGNECVAQVMELGSNVKSFSVGDIVLPLATGLGTWRTHAIYKENELIKVPKEVPLVEAATMSVNKCTAYRMIKDFVELKAGDTLIQNGANSAVGQDVIQLCKIWGINNVGIVRDRPEIDQLKEYLKELGATEILTEEQCRATKIFKEGKLPKPKLALNCVGGKNSLEMSKHMGQRGVMVTYGGMSREPVLVPTSALIFKDHEFKGFWMTRWKAEKGKSDEAIKMATDLFNFMKDGKLKAPKHELIPYENYKQAFENVLSLKGFAGAKVILDFSK</sequence>
<keyword evidence="6" id="KW-0809">Transit peptide</keyword>
<evidence type="ECO:0000256" key="9">
    <source>
        <dbReference type="ARBA" id="ARBA00023128"/>
    </source>
</evidence>
<dbReference type="AlphaFoldDB" id="A0A9J6BT20"/>
<evidence type="ECO:0000256" key="6">
    <source>
        <dbReference type="ARBA" id="ARBA00022946"/>
    </source>
</evidence>
<dbReference type="Pfam" id="PF00107">
    <property type="entry name" value="ADH_zinc_N"/>
    <property type="match status" value="1"/>
</dbReference>
<keyword evidence="9" id="KW-0496">Mitochondrion</keyword>
<keyword evidence="17" id="KW-1185">Reference proteome</keyword>
<dbReference type="EMBL" id="JADBJN010000003">
    <property type="protein sequence ID" value="KAG5672627.1"/>
    <property type="molecule type" value="Genomic_DNA"/>
</dbReference>
<dbReference type="GO" id="GO:0005739">
    <property type="term" value="C:mitochondrion"/>
    <property type="evidence" value="ECO:0007669"/>
    <property type="project" value="UniProtKB-SubCell"/>
</dbReference>
<evidence type="ECO:0000313" key="17">
    <source>
        <dbReference type="Proteomes" id="UP001107558"/>
    </source>
</evidence>
<keyword evidence="5" id="KW-0521">NADP</keyword>
<keyword evidence="8" id="KW-0443">Lipid metabolism</keyword>
<dbReference type="FunFam" id="3.90.180.10:FF:000010">
    <property type="entry name" value="Enoyl-[acyl-carrier-protein] reductase, mitochondrial"/>
    <property type="match status" value="1"/>
</dbReference>
<dbReference type="OrthoDB" id="7482721at2759"/>
<evidence type="ECO:0000256" key="13">
    <source>
        <dbReference type="ARBA" id="ARBA00042123"/>
    </source>
</evidence>
<dbReference type="InterPro" id="IPR013149">
    <property type="entry name" value="ADH-like_C"/>
</dbReference>
<evidence type="ECO:0000256" key="10">
    <source>
        <dbReference type="ARBA" id="ARBA00023160"/>
    </source>
</evidence>
<dbReference type="Gene3D" id="3.90.180.10">
    <property type="entry name" value="Medium-chain alcohol dehydrogenases, catalytic domain"/>
    <property type="match status" value="1"/>
</dbReference>
<evidence type="ECO:0000256" key="7">
    <source>
        <dbReference type="ARBA" id="ARBA00023002"/>
    </source>
</evidence>
<organism evidence="16 17">
    <name type="scientific">Polypedilum vanderplanki</name>
    <name type="common">Sleeping chironomid midge</name>
    <dbReference type="NCBI Taxonomy" id="319348"/>
    <lineage>
        <taxon>Eukaryota</taxon>
        <taxon>Metazoa</taxon>
        <taxon>Ecdysozoa</taxon>
        <taxon>Arthropoda</taxon>
        <taxon>Hexapoda</taxon>
        <taxon>Insecta</taxon>
        <taxon>Pterygota</taxon>
        <taxon>Neoptera</taxon>
        <taxon>Endopterygota</taxon>
        <taxon>Diptera</taxon>
        <taxon>Nematocera</taxon>
        <taxon>Chironomoidea</taxon>
        <taxon>Chironomidae</taxon>
        <taxon>Chironominae</taxon>
        <taxon>Polypedilum</taxon>
        <taxon>Polypedilum</taxon>
    </lineage>
</organism>
<keyword evidence="10" id="KW-0275">Fatty acid biosynthesis</keyword>
<dbReference type="CDD" id="cd08290">
    <property type="entry name" value="ETR"/>
    <property type="match status" value="1"/>
</dbReference>
<evidence type="ECO:0000256" key="1">
    <source>
        <dbReference type="ARBA" id="ARBA00004173"/>
    </source>
</evidence>
<dbReference type="GO" id="GO:0006633">
    <property type="term" value="P:fatty acid biosynthetic process"/>
    <property type="evidence" value="ECO:0007669"/>
    <property type="project" value="UniProtKB-KW"/>
</dbReference>
<dbReference type="EC" id="1.3.1.104" evidence="11"/>
<comment type="caution">
    <text evidence="16">The sequence shown here is derived from an EMBL/GenBank/DDBJ whole genome shotgun (WGS) entry which is preliminary data.</text>
</comment>
<keyword evidence="3" id="KW-0444">Lipid biosynthesis</keyword>
<dbReference type="Pfam" id="PF08240">
    <property type="entry name" value="ADH_N"/>
    <property type="match status" value="1"/>
</dbReference>
<dbReference type="PANTHER" id="PTHR43981">
    <property type="entry name" value="ENOYL-[ACYL-CARRIER-PROTEIN] REDUCTASE, MITOCHONDRIAL"/>
    <property type="match status" value="1"/>
</dbReference>
<evidence type="ECO:0000256" key="14">
    <source>
        <dbReference type="ARBA" id="ARBA00048843"/>
    </source>
</evidence>
<keyword evidence="7" id="KW-0560">Oxidoreductase</keyword>
<evidence type="ECO:0000256" key="8">
    <source>
        <dbReference type="ARBA" id="ARBA00023098"/>
    </source>
</evidence>
<evidence type="ECO:0000256" key="2">
    <source>
        <dbReference type="ARBA" id="ARBA00010371"/>
    </source>
</evidence>
<dbReference type="Proteomes" id="UP001107558">
    <property type="component" value="Chromosome 3"/>
</dbReference>
<dbReference type="InterPro" id="IPR011032">
    <property type="entry name" value="GroES-like_sf"/>
</dbReference>
<comment type="catalytic activity">
    <reaction evidence="14">
        <text>a 2,3-saturated acyl-[ACP] + NADP(+) = a (2E)-enoyl-[ACP] + NADPH + H(+)</text>
        <dbReference type="Rhea" id="RHEA:22564"/>
        <dbReference type="Rhea" id="RHEA-COMP:9925"/>
        <dbReference type="Rhea" id="RHEA-COMP:9926"/>
        <dbReference type="ChEBI" id="CHEBI:15378"/>
        <dbReference type="ChEBI" id="CHEBI:57783"/>
        <dbReference type="ChEBI" id="CHEBI:58349"/>
        <dbReference type="ChEBI" id="CHEBI:78784"/>
        <dbReference type="ChEBI" id="CHEBI:78785"/>
        <dbReference type="EC" id="1.3.1.104"/>
    </reaction>
</comment>
<evidence type="ECO:0000259" key="15">
    <source>
        <dbReference type="SMART" id="SM00829"/>
    </source>
</evidence>
<dbReference type="InterPro" id="IPR051034">
    <property type="entry name" value="Mito_Enoyl-ACP_Reductase"/>
</dbReference>
<dbReference type="SUPFAM" id="SSF50129">
    <property type="entry name" value="GroES-like"/>
    <property type="match status" value="1"/>
</dbReference>
<dbReference type="PANTHER" id="PTHR43981:SF2">
    <property type="entry name" value="ENOYL-[ACYL-CARRIER-PROTEIN] REDUCTASE, MITOCHONDRIAL"/>
    <property type="match status" value="1"/>
</dbReference>
<dbReference type="GO" id="GO:0141148">
    <property type="term" value="F:enoyl-[acyl-carrier-protein] reductase (NADPH) activity"/>
    <property type="evidence" value="ECO:0007669"/>
    <property type="project" value="UniProtKB-EC"/>
</dbReference>
<gene>
    <name evidence="16" type="ORF">PVAND_002742</name>
</gene>
<feature type="domain" description="Enoyl reductase (ER)" evidence="15">
    <location>
        <begin position="21"/>
        <end position="342"/>
    </location>
</feature>
<reference evidence="16" key="1">
    <citation type="submission" date="2021-03" db="EMBL/GenBank/DDBJ databases">
        <title>Chromosome level genome of the anhydrobiotic midge Polypedilum vanderplanki.</title>
        <authorList>
            <person name="Yoshida Y."/>
            <person name="Kikawada T."/>
            <person name="Gusev O."/>
        </authorList>
    </citation>
    <scope>NUCLEOTIDE SEQUENCE</scope>
    <source>
        <strain evidence="16">NIAS01</strain>
        <tissue evidence="16">Whole body or cell culture</tissue>
    </source>
</reference>
<dbReference type="FunFam" id="3.40.50.720:FF:000112">
    <property type="entry name" value="Enoyl-[acyl-carrier-protein] reductase 1, mitochondrial"/>
    <property type="match status" value="1"/>
</dbReference>
<dbReference type="InterPro" id="IPR013154">
    <property type="entry name" value="ADH-like_N"/>
</dbReference>
<dbReference type="Gene3D" id="3.40.50.720">
    <property type="entry name" value="NAD(P)-binding Rossmann-like Domain"/>
    <property type="match status" value="1"/>
</dbReference>
<comment type="similarity">
    <text evidence="2">Belongs to the zinc-containing alcohol dehydrogenase family. Quinone oxidoreductase subfamily.</text>
</comment>